<keyword evidence="1" id="KW-0378">Hydrolase</keyword>
<protein>
    <submittedName>
        <fullName evidence="1">HAD family hydrolase</fullName>
    </submittedName>
</protein>
<dbReference type="EMBL" id="JTHE02000003">
    <property type="protein sequence ID" value="NEV67011.1"/>
    <property type="molecule type" value="Genomic_DNA"/>
</dbReference>
<dbReference type="Pfam" id="PF13242">
    <property type="entry name" value="Hydrolase_like"/>
    <property type="match status" value="1"/>
</dbReference>
<comment type="caution">
    <text evidence="1">The sequence shown here is derived from an EMBL/GenBank/DDBJ whole genome shotgun (WGS) entry which is preliminary data.</text>
</comment>
<gene>
    <name evidence="1" type="ORF">QQ91_007755</name>
</gene>
<dbReference type="AlphaFoldDB" id="A0A0C1V4U9"/>
<dbReference type="InterPro" id="IPR050155">
    <property type="entry name" value="HAD-like_hydrolase_sf"/>
</dbReference>
<reference evidence="1" key="3">
    <citation type="submission" date="2020-02" db="EMBL/GenBank/DDBJ databases">
        <authorList>
            <person name="Sarangi A.N."/>
            <person name="Ghosh S."/>
            <person name="Mukherjee M."/>
            <person name="Tripathy S."/>
        </authorList>
    </citation>
    <scope>NUCLEOTIDE SEQUENCE</scope>
    <source>
        <strain evidence="1">BDU141951</strain>
    </source>
</reference>
<name>A0A0C1V4U9_9CYAN</name>
<sequence length="231" mass="26565">MLRIFTDFDGPIMDVSERYYQVYQYCLEEAKEPDQPVTCLSKQEFWRLKRAQVPERQIGAYSGLHDDQARRFALLRRETVHNHAYLKYDCPVPYAITALQHIQTLKGDLAVVTMRRQQALDFALEQFDLTHFFPPAVRYCLPDVYVKTHDVVEKTRLMEKALAELPTAAETWMIGDTEADIAAARAHDLPVVAVLSGIRDRHRLSTYDPDFIVDNLKDAVATIAQQLHLSS</sequence>
<reference evidence="1" key="1">
    <citation type="submission" date="2014-11" db="EMBL/GenBank/DDBJ databases">
        <authorList>
            <person name="Malar M.C."/>
            <person name="Sen D."/>
            <person name="Tripathy S."/>
        </authorList>
    </citation>
    <scope>NUCLEOTIDE SEQUENCE</scope>
    <source>
        <strain evidence="1">BDU141951</strain>
    </source>
</reference>
<dbReference type="PANTHER" id="PTHR43434:SF1">
    <property type="entry name" value="PHOSPHOGLYCOLATE PHOSPHATASE"/>
    <property type="match status" value="1"/>
</dbReference>
<dbReference type="SUPFAM" id="SSF56784">
    <property type="entry name" value="HAD-like"/>
    <property type="match status" value="1"/>
</dbReference>
<reference evidence="1" key="2">
    <citation type="journal article" date="2015" name="Genome Announc.">
        <title>Draft Genome Sequence of Filamentous Marine Cyanobacterium Lyngbya confervoides Strain BDU141951.</title>
        <authorList>
            <person name="Chandrababunaidu M.M."/>
            <person name="Sen D."/>
            <person name="Tripathy S."/>
        </authorList>
    </citation>
    <scope>NUCLEOTIDE SEQUENCE</scope>
    <source>
        <strain evidence="1">BDU141951</strain>
    </source>
</reference>
<dbReference type="InterPro" id="IPR023198">
    <property type="entry name" value="PGP-like_dom2"/>
</dbReference>
<dbReference type="GO" id="GO:0006281">
    <property type="term" value="P:DNA repair"/>
    <property type="evidence" value="ECO:0007669"/>
    <property type="project" value="TreeGrafter"/>
</dbReference>
<dbReference type="InterPro" id="IPR036412">
    <property type="entry name" value="HAD-like_sf"/>
</dbReference>
<dbReference type="Gene3D" id="3.40.50.1000">
    <property type="entry name" value="HAD superfamily/HAD-like"/>
    <property type="match status" value="1"/>
</dbReference>
<dbReference type="PANTHER" id="PTHR43434">
    <property type="entry name" value="PHOSPHOGLYCOLATE PHOSPHATASE"/>
    <property type="match status" value="1"/>
</dbReference>
<proteinExistence type="predicted"/>
<dbReference type="InterPro" id="IPR023214">
    <property type="entry name" value="HAD_sf"/>
</dbReference>
<dbReference type="GO" id="GO:0005829">
    <property type="term" value="C:cytosol"/>
    <property type="evidence" value="ECO:0007669"/>
    <property type="project" value="TreeGrafter"/>
</dbReference>
<dbReference type="GO" id="GO:0008967">
    <property type="term" value="F:phosphoglycolate phosphatase activity"/>
    <property type="evidence" value="ECO:0007669"/>
    <property type="project" value="TreeGrafter"/>
</dbReference>
<dbReference type="SFLD" id="SFLDG01129">
    <property type="entry name" value="C1.5:_HAD__Beta-PGM__Phosphata"/>
    <property type="match status" value="1"/>
</dbReference>
<dbReference type="SFLD" id="SFLDS00003">
    <property type="entry name" value="Haloacid_Dehalogenase"/>
    <property type="match status" value="1"/>
</dbReference>
<accession>A0A0C1V4U9</accession>
<dbReference type="Gene3D" id="1.10.150.240">
    <property type="entry name" value="Putative phosphatase, domain 2"/>
    <property type="match status" value="1"/>
</dbReference>
<evidence type="ECO:0000313" key="1">
    <source>
        <dbReference type="EMBL" id="NEV67011.1"/>
    </source>
</evidence>
<organism evidence="1">
    <name type="scientific">Lyngbya confervoides BDU141951</name>
    <dbReference type="NCBI Taxonomy" id="1574623"/>
    <lineage>
        <taxon>Bacteria</taxon>
        <taxon>Bacillati</taxon>
        <taxon>Cyanobacteriota</taxon>
        <taxon>Cyanophyceae</taxon>
        <taxon>Oscillatoriophycideae</taxon>
        <taxon>Oscillatoriales</taxon>
        <taxon>Microcoleaceae</taxon>
        <taxon>Lyngbya</taxon>
    </lineage>
</organism>